<dbReference type="SMART" id="SM00867">
    <property type="entry name" value="YceI"/>
    <property type="match status" value="1"/>
</dbReference>
<keyword evidence="4" id="KW-1185">Reference proteome</keyword>
<dbReference type="SUPFAM" id="SSF101874">
    <property type="entry name" value="YceI-like"/>
    <property type="match status" value="1"/>
</dbReference>
<organism evidence="3 4">
    <name type="scientific">Xenorhabdus japonica</name>
    <dbReference type="NCBI Taxonomy" id="53341"/>
    <lineage>
        <taxon>Bacteria</taxon>
        <taxon>Pseudomonadati</taxon>
        <taxon>Pseudomonadota</taxon>
        <taxon>Gammaproteobacteria</taxon>
        <taxon>Enterobacterales</taxon>
        <taxon>Morganellaceae</taxon>
        <taxon>Xenorhabdus</taxon>
    </lineage>
</organism>
<dbReference type="NCBIfam" id="NF002994">
    <property type="entry name" value="PRK03757.1"/>
    <property type="match status" value="1"/>
</dbReference>
<dbReference type="PANTHER" id="PTHR34406">
    <property type="entry name" value="PROTEIN YCEI"/>
    <property type="match status" value="1"/>
</dbReference>
<dbReference type="RefSeq" id="WP_092519170.1">
    <property type="nucleotide sequence ID" value="NZ_CAWRAH010000039.1"/>
</dbReference>
<evidence type="ECO:0000256" key="1">
    <source>
        <dbReference type="SAM" id="SignalP"/>
    </source>
</evidence>
<reference evidence="4" key="1">
    <citation type="submission" date="2016-10" db="EMBL/GenBank/DDBJ databases">
        <authorList>
            <person name="Varghese N."/>
            <person name="Submissions S."/>
        </authorList>
    </citation>
    <scope>NUCLEOTIDE SEQUENCE [LARGE SCALE GENOMIC DNA]</scope>
    <source>
        <strain evidence="4">DSM 16522</strain>
    </source>
</reference>
<gene>
    <name evidence="3" type="ORF">SAMN05421579_11460</name>
</gene>
<dbReference type="Proteomes" id="UP000199011">
    <property type="component" value="Unassembled WGS sequence"/>
</dbReference>
<dbReference type="AlphaFoldDB" id="A0A1I5AWZ8"/>
<feature type="domain" description="Lipid/polyisoprenoid-binding YceI-like" evidence="2">
    <location>
        <begin position="40"/>
        <end position="204"/>
    </location>
</feature>
<keyword evidence="1" id="KW-0732">Signal</keyword>
<name>A0A1I5AWZ8_9GAMM</name>
<evidence type="ECO:0000313" key="3">
    <source>
        <dbReference type="EMBL" id="SFN66957.1"/>
    </source>
</evidence>
<dbReference type="PANTHER" id="PTHR34406:SF1">
    <property type="entry name" value="PROTEIN YCEI"/>
    <property type="match status" value="1"/>
</dbReference>
<proteinExistence type="predicted"/>
<dbReference type="InterPro" id="IPR036761">
    <property type="entry name" value="TTHA0802/YceI-like_sf"/>
</dbReference>
<dbReference type="Pfam" id="PF04264">
    <property type="entry name" value="YceI"/>
    <property type="match status" value="1"/>
</dbReference>
<protein>
    <submittedName>
        <fullName evidence="3">Polyisoprenoid-binding protein YceI</fullName>
    </submittedName>
</protein>
<evidence type="ECO:0000313" key="4">
    <source>
        <dbReference type="Proteomes" id="UP000199011"/>
    </source>
</evidence>
<dbReference type="InterPro" id="IPR007372">
    <property type="entry name" value="Lipid/polyisoprenoid-bd_YceI"/>
</dbReference>
<dbReference type="STRING" id="53341.SAMN05421579_11460"/>
<sequence>MFENTIFKKTIFKKKWLKKSIISLTAGMLLMGTGSAMAANYTFDTAGQHAFIEFRIQHLGMSWLYGGFKKFDGNFTFDAQNPATDKVNVNIKTNSVDTNHAERDKHLRSADFLNTAKYPEAKFISTEVKKTRENYTIVGDLTLNGVTKPVALNAKLMGEGKDPWGGYRAGFEANGKIKLKDFKIKSDLGPKSQEVELIISVEGVREKA</sequence>
<feature type="chain" id="PRO_5011533056" evidence="1">
    <location>
        <begin position="39"/>
        <end position="208"/>
    </location>
</feature>
<accession>A0A1I5AWZ8</accession>
<dbReference type="OrthoDB" id="9811006at2"/>
<feature type="signal peptide" evidence="1">
    <location>
        <begin position="1"/>
        <end position="38"/>
    </location>
</feature>
<dbReference type="EMBL" id="FOVO01000014">
    <property type="protein sequence ID" value="SFN66957.1"/>
    <property type="molecule type" value="Genomic_DNA"/>
</dbReference>
<evidence type="ECO:0000259" key="2">
    <source>
        <dbReference type="SMART" id="SM00867"/>
    </source>
</evidence>
<dbReference type="Gene3D" id="2.40.128.110">
    <property type="entry name" value="Lipid/polyisoprenoid-binding, YceI-like"/>
    <property type="match status" value="1"/>
</dbReference>